<dbReference type="GO" id="GO:0016616">
    <property type="term" value="F:oxidoreductase activity, acting on the CH-OH group of donors, NAD or NADP as acceptor"/>
    <property type="evidence" value="ECO:0007669"/>
    <property type="project" value="InterPro"/>
</dbReference>
<dbReference type="Pfam" id="PF03721">
    <property type="entry name" value="UDPG_MGDP_dh_N"/>
    <property type="match status" value="1"/>
</dbReference>
<dbReference type="InterPro" id="IPR036220">
    <property type="entry name" value="UDP-Glc/GDP-Man_DH_C_sf"/>
</dbReference>
<evidence type="ECO:0000256" key="4">
    <source>
        <dbReference type="PIRNR" id="PIRNR000124"/>
    </source>
</evidence>
<evidence type="ECO:0000313" key="7">
    <source>
        <dbReference type="Proteomes" id="UP000625735"/>
    </source>
</evidence>
<protein>
    <submittedName>
        <fullName evidence="6">UDP-N-acetyl-D-galactosamine dehydrogenase</fullName>
    </submittedName>
</protein>
<dbReference type="PANTHER" id="PTHR43491">
    <property type="entry name" value="UDP-N-ACETYL-D-MANNOSAMINE DEHYDROGENASE"/>
    <property type="match status" value="1"/>
</dbReference>
<evidence type="ECO:0000313" key="6">
    <source>
        <dbReference type="EMBL" id="GGD36283.1"/>
    </source>
</evidence>
<dbReference type="SUPFAM" id="SSF51735">
    <property type="entry name" value="NAD(P)-binding Rossmann-fold domains"/>
    <property type="match status" value="1"/>
</dbReference>
<dbReference type="PANTHER" id="PTHR43491:SF2">
    <property type="entry name" value="UDP-N-ACETYL-D-MANNOSAMINE DEHYDROGENASE"/>
    <property type="match status" value="1"/>
</dbReference>
<dbReference type="EMBL" id="BMFG01000017">
    <property type="protein sequence ID" value="GGD36283.1"/>
    <property type="molecule type" value="Genomic_DNA"/>
</dbReference>
<dbReference type="GO" id="GO:0051287">
    <property type="term" value="F:NAD binding"/>
    <property type="evidence" value="ECO:0007669"/>
    <property type="project" value="InterPro"/>
</dbReference>
<dbReference type="Pfam" id="PF00984">
    <property type="entry name" value="UDPG_MGDP_dh"/>
    <property type="match status" value="1"/>
</dbReference>
<dbReference type="InterPro" id="IPR028359">
    <property type="entry name" value="UDP_ManNAc/GlcNAc_DH"/>
</dbReference>
<dbReference type="RefSeq" id="WP_188363201.1">
    <property type="nucleotide sequence ID" value="NZ_BMFG01000017.1"/>
</dbReference>
<dbReference type="Proteomes" id="UP000625735">
    <property type="component" value="Unassembled WGS sequence"/>
</dbReference>
<proteinExistence type="inferred from homology"/>
<keyword evidence="7" id="KW-1185">Reference proteome</keyword>
<comment type="caution">
    <text evidence="6">The sequence shown here is derived from an EMBL/GenBank/DDBJ whole genome shotgun (WGS) entry which is preliminary data.</text>
</comment>
<accession>A0A917DGU8</accession>
<dbReference type="GO" id="GO:0000271">
    <property type="term" value="P:polysaccharide biosynthetic process"/>
    <property type="evidence" value="ECO:0007669"/>
    <property type="project" value="InterPro"/>
</dbReference>
<dbReference type="AlphaFoldDB" id="A0A917DGU8"/>
<evidence type="ECO:0000256" key="3">
    <source>
        <dbReference type="ARBA" id="ARBA00023027"/>
    </source>
</evidence>
<evidence type="ECO:0000256" key="1">
    <source>
        <dbReference type="ARBA" id="ARBA00006601"/>
    </source>
</evidence>
<dbReference type="InterPro" id="IPR001732">
    <property type="entry name" value="UDP-Glc/GDP-Man_DH_N"/>
</dbReference>
<dbReference type="Gene3D" id="3.40.50.720">
    <property type="entry name" value="NAD(P)-binding Rossmann-like Domain"/>
    <property type="match status" value="2"/>
</dbReference>
<dbReference type="NCBIfam" id="TIGR03026">
    <property type="entry name" value="NDP-sugDHase"/>
    <property type="match status" value="1"/>
</dbReference>
<dbReference type="InterPro" id="IPR036291">
    <property type="entry name" value="NAD(P)-bd_dom_sf"/>
</dbReference>
<gene>
    <name evidence="6" type="primary">wbpO</name>
    <name evidence="6" type="ORF">GCM10011343_27660</name>
</gene>
<sequence length="424" mass="46104">MAIKIAVIGLGYVGLPLARLFATKYPVVGFDINMQRVAALNTGIDATLEVAAAELKSVLVDAPSEAIGLYCSHQLEDLAACNYYVITVPTPVDKNNRPDLNPLYKSSETVGKVLKKGDIVIYESTVYPGATEEECIPVLERVSGLTFNVDFFAGYSPERINPGDKEHTVDKILKVTSGSTPEIGKKVDALYRSVITAGTHLAPTIKVAEAAKVIENSQRDINIAFVNELAKIFNLLQIDTHAVLEAAGTKWNFLPFKPGLVGGHCIGVDPYYLAQKAQESGYHPEIILAGRRLNDSMGEYVASQVVKLMIKKGVTINGAHILLLGITFKENCPDVRNTKIVDVYHALADYGITITVYDPWANPEEVMHEYGIRSTDAVPSATFDAVVLGVAHKEFLELDLKGMLKDVSVLYDVKGILDGVDGRL</sequence>
<dbReference type="InterPro" id="IPR014027">
    <property type="entry name" value="UDP-Glc/GDP-Man_DH_C"/>
</dbReference>
<name>A0A917DGU8_9FLAO</name>
<dbReference type="SMART" id="SM00984">
    <property type="entry name" value="UDPG_MGDP_dh_C"/>
    <property type="match status" value="1"/>
</dbReference>
<dbReference type="GO" id="GO:0016628">
    <property type="term" value="F:oxidoreductase activity, acting on the CH-CH group of donors, NAD or NADP as acceptor"/>
    <property type="evidence" value="ECO:0007669"/>
    <property type="project" value="InterPro"/>
</dbReference>
<dbReference type="PIRSF" id="PIRSF500136">
    <property type="entry name" value="UDP_ManNAc_DH"/>
    <property type="match status" value="1"/>
</dbReference>
<feature type="domain" description="UDP-glucose/GDP-mannose dehydrogenase C-terminal" evidence="5">
    <location>
        <begin position="322"/>
        <end position="419"/>
    </location>
</feature>
<dbReference type="InterPro" id="IPR017476">
    <property type="entry name" value="UDP-Glc/GDP-Man"/>
</dbReference>
<dbReference type="InterPro" id="IPR008927">
    <property type="entry name" value="6-PGluconate_DH-like_C_sf"/>
</dbReference>
<evidence type="ECO:0000259" key="5">
    <source>
        <dbReference type="SMART" id="SM00984"/>
    </source>
</evidence>
<evidence type="ECO:0000256" key="2">
    <source>
        <dbReference type="ARBA" id="ARBA00023002"/>
    </source>
</evidence>
<dbReference type="Pfam" id="PF03720">
    <property type="entry name" value="UDPG_MGDP_dh_C"/>
    <property type="match status" value="1"/>
</dbReference>
<comment type="similarity">
    <text evidence="1 4">Belongs to the UDP-glucose/GDP-mannose dehydrogenase family.</text>
</comment>
<reference evidence="6" key="2">
    <citation type="submission" date="2020-09" db="EMBL/GenBank/DDBJ databases">
        <authorList>
            <person name="Sun Q."/>
            <person name="Zhou Y."/>
        </authorList>
    </citation>
    <scope>NUCLEOTIDE SEQUENCE</scope>
    <source>
        <strain evidence="6">CGMCC 1.12506</strain>
    </source>
</reference>
<dbReference type="SUPFAM" id="SSF48179">
    <property type="entry name" value="6-phosphogluconate dehydrogenase C-terminal domain-like"/>
    <property type="match status" value="1"/>
</dbReference>
<organism evidence="6 7">
    <name type="scientific">Flavobacterium orientale</name>
    <dbReference type="NCBI Taxonomy" id="1756020"/>
    <lineage>
        <taxon>Bacteria</taxon>
        <taxon>Pseudomonadati</taxon>
        <taxon>Bacteroidota</taxon>
        <taxon>Flavobacteriia</taxon>
        <taxon>Flavobacteriales</taxon>
        <taxon>Flavobacteriaceae</taxon>
        <taxon>Flavobacterium</taxon>
    </lineage>
</organism>
<dbReference type="SUPFAM" id="SSF52413">
    <property type="entry name" value="UDP-glucose/GDP-mannose dehydrogenase C-terminal domain"/>
    <property type="match status" value="1"/>
</dbReference>
<keyword evidence="3" id="KW-0520">NAD</keyword>
<reference evidence="6" key="1">
    <citation type="journal article" date="2014" name="Int. J. Syst. Evol. Microbiol.">
        <title>Complete genome sequence of Corynebacterium casei LMG S-19264T (=DSM 44701T), isolated from a smear-ripened cheese.</title>
        <authorList>
            <consortium name="US DOE Joint Genome Institute (JGI-PGF)"/>
            <person name="Walter F."/>
            <person name="Albersmeier A."/>
            <person name="Kalinowski J."/>
            <person name="Ruckert C."/>
        </authorList>
    </citation>
    <scope>NUCLEOTIDE SEQUENCE</scope>
    <source>
        <strain evidence="6">CGMCC 1.12506</strain>
    </source>
</reference>
<keyword evidence="2" id="KW-0560">Oxidoreductase</keyword>
<dbReference type="InterPro" id="IPR014026">
    <property type="entry name" value="UDP-Glc/GDP-Man_DH_dimer"/>
</dbReference>
<dbReference type="PIRSF" id="PIRSF000124">
    <property type="entry name" value="UDPglc_GDPman_dh"/>
    <property type="match status" value="1"/>
</dbReference>